<dbReference type="AlphaFoldDB" id="A0A7S1TZF0"/>
<dbReference type="EMBL" id="HBGJ01015469">
    <property type="protein sequence ID" value="CAD9251616.1"/>
    <property type="molecule type" value="Transcribed_RNA"/>
</dbReference>
<sequence>MAEAQPPALRRPLKTVRTLLLSPPEALDLRAQTLTLSAAAQRRGLKEIARACADEAWEPRVDAERWDVTPALNAVCRAQMLRLVKASIDVVDDFLVSRESQLWRDTVASYKG</sequence>
<accession>A0A7S1TZF0</accession>
<organism evidence="1">
    <name type="scientific">Phaeomonas parva</name>
    <dbReference type="NCBI Taxonomy" id="124430"/>
    <lineage>
        <taxon>Eukaryota</taxon>
        <taxon>Sar</taxon>
        <taxon>Stramenopiles</taxon>
        <taxon>Ochrophyta</taxon>
        <taxon>Pinguiophyceae</taxon>
        <taxon>Pinguiochrysidales</taxon>
        <taxon>Pinguiochrysidaceae</taxon>
        <taxon>Phaeomonas</taxon>
    </lineage>
</organism>
<name>A0A7S1TZF0_9STRA</name>
<reference evidence="1" key="1">
    <citation type="submission" date="2021-01" db="EMBL/GenBank/DDBJ databases">
        <authorList>
            <person name="Corre E."/>
            <person name="Pelletier E."/>
            <person name="Niang G."/>
            <person name="Scheremetjew M."/>
            <person name="Finn R."/>
            <person name="Kale V."/>
            <person name="Holt S."/>
            <person name="Cochrane G."/>
            <person name="Meng A."/>
            <person name="Brown T."/>
            <person name="Cohen L."/>
        </authorList>
    </citation>
    <scope>NUCLEOTIDE SEQUENCE</scope>
    <source>
        <strain evidence="1">CCMP2877</strain>
    </source>
</reference>
<protein>
    <submittedName>
        <fullName evidence="1">Uncharacterized protein</fullName>
    </submittedName>
</protein>
<gene>
    <name evidence="1" type="ORF">PPAR1163_LOCUS9978</name>
</gene>
<proteinExistence type="predicted"/>
<evidence type="ECO:0000313" key="1">
    <source>
        <dbReference type="EMBL" id="CAD9251616.1"/>
    </source>
</evidence>